<dbReference type="Pfam" id="PF00071">
    <property type="entry name" value="Ras"/>
    <property type="match status" value="2"/>
</dbReference>
<dbReference type="GO" id="GO:0003924">
    <property type="term" value="F:GTPase activity"/>
    <property type="evidence" value="ECO:0007669"/>
    <property type="project" value="InterPro"/>
</dbReference>
<keyword evidence="2" id="KW-0342">GTP-binding</keyword>
<accession>A0A8C3T683</accession>
<dbReference type="SUPFAM" id="SSF52540">
    <property type="entry name" value="P-loop containing nucleoside triphosphate hydrolases"/>
    <property type="match status" value="1"/>
</dbReference>
<feature type="region of interest" description="Disordered" evidence="3">
    <location>
        <begin position="146"/>
        <end position="171"/>
    </location>
</feature>
<dbReference type="GO" id="GO:0005525">
    <property type="term" value="F:GTP binding"/>
    <property type="evidence" value="ECO:0007669"/>
    <property type="project" value="UniProtKB-KW"/>
</dbReference>
<evidence type="ECO:0000256" key="1">
    <source>
        <dbReference type="ARBA" id="ARBA00022741"/>
    </source>
</evidence>
<sequence length="192" mass="20948">PGSLGGGREQQSPVWGTQPGHRTPPTHMRSGGKWGSDTFTQLYFVSDYDLTTEDFYMKICSIDGTPTQLDFLDMAGQREFGGPWELCMCPGKGSCSFVPSVTTAASMRSFPMILVGNKANLDLQQQVPKEEALAFVQEIASPYTEGTASTWMSPSTRSSEPSGGSRSWRTPLFTQCTSPNKESESCPCCVLY</sequence>
<keyword evidence="1" id="KW-0547">Nucleotide-binding</keyword>
<feature type="region of interest" description="Disordered" evidence="3">
    <location>
        <begin position="1"/>
        <end position="31"/>
    </location>
</feature>
<dbReference type="GO" id="GO:0016020">
    <property type="term" value="C:membrane"/>
    <property type="evidence" value="ECO:0007669"/>
    <property type="project" value="InterPro"/>
</dbReference>
<dbReference type="Ensembl" id="ENSCSRT00000024574.1">
    <property type="protein sequence ID" value="ENSCSRP00000023556.1"/>
    <property type="gene ID" value="ENSCSRG00000017702.1"/>
</dbReference>
<evidence type="ECO:0008006" key="6">
    <source>
        <dbReference type="Google" id="ProtNLM"/>
    </source>
</evidence>
<dbReference type="SMART" id="SM00173">
    <property type="entry name" value="RAS"/>
    <property type="match status" value="1"/>
</dbReference>
<evidence type="ECO:0000256" key="2">
    <source>
        <dbReference type="ARBA" id="ARBA00023134"/>
    </source>
</evidence>
<name>A0A8C3T683_CHESE</name>
<protein>
    <recommendedName>
        <fullName evidence="6">Small monomeric GTPase</fullName>
    </recommendedName>
</protein>
<dbReference type="PANTHER" id="PTHR24070">
    <property type="entry name" value="RAS, DI-RAS, AND RHEB FAMILY MEMBERS OF SMALL GTPASE SUPERFAMILY"/>
    <property type="match status" value="1"/>
</dbReference>
<evidence type="ECO:0000313" key="5">
    <source>
        <dbReference type="Proteomes" id="UP000694403"/>
    </source>
</evidence>
<dbReference type="InterPro" id="IPR020849">
    <property type="entry name" value="Small_GTPase_Ras-type"/>
</dbReference>
<evidence type="ECO:0000313" key="4">
    <source>
        <dbReference type="Ensembl" id="ENSCSRP00000023556.1"/>
    </source>
</evidence>
<keyword evidence="5" id="KW-1185">Reference proteome</keyword>
<reference evidence="4" key="2">
    <citation type="submission" date="2025-09" db="UniProtKB">
        <authorList>
            <consortium name="Ensembl"/>
        </authorList>
    </citation>
    <scope>IDENTIFICATION</scope>
</reference>
<dbReference type="AlphaFoldDB" id="A0A8C3T683"/>
<dbReference type="Gene3D" id="3.40.50.300">
    <property type="entry name" value="P-loop containing nucleotide triphosphate hydrolases"/>
    <property type="match status" value="1"/>
</dbReference>
<evidence type="ECO:0000256" key="3">
    <source>
        <dbReference type="SAM" id="MobiDB-lite"/>
    </source>
</evidence>
<reference evidence="4" key="1">
    <citation type="submission" date="2025-08" db="UniProtKB">
        <authorList>
            <consortium name="Ensembl"/>
        </authorList>
    </citation>
    <scope>IDENTIFICATION</scope>
</reference>
<dbReference type="Proteomes" id="UP000694403">
    <property type="component" value="Unplaced"/>
</dbReference>
<dbReference type="InterPro" id="IPR001806">
    <property type="entry name" value="Small_GTPase"/>
</dbReference>
<dbReference type="GO" id="GO:0007165">
    <property type="term" value="P:signal transduction"/>
    <property type="evidence" value="ECO:0007669"/>
    <property type="project" value="InterPro"/>
</dbReference>
<proteinExistence type="predicted"/>
<dbReference type="InterPro" id="IPR027417">
    <property type="entry name" value="P-loop_NTPase"/>
</dbReference>
<organism evidence="4 5">
    <name type="scientific">Chelydra serpentina</name>
    <name type="common">Snapping turtle</name>
    <name type="synonym">Testudo serpentina</name>
    <dbReference type="NCBI Taxonomy" id="8475"/>
    <lineage>
        <taxon>Eukaryota</taxon>
        <taxon>Metazoa</taxon>
        <taxon>Chordata</taxon>
        <taxon>Craniata</taxon>
        <taxon>Vertebrata</taxon>
        <taxon>Euteleostomi</taxon>
        <taxon>Archelosauria</taxon>
        <taxon>Testudinata</taxon>
        <taxon>Testudines</taxon>
        <taxon>Cryptodira</taxon>
        <taxon>Durocryptodira</taxon>
        <taxon>Americhelydia</taxon>
        <taxon>Chelydroidea</taxon>
        <taxon>Chelydridae</taxon>
        <taxon>Chelydra</taxon>
    </lineage>
</organism>